<name>A0A8H5HH28_9AGAR</name>
<dbReference type="OrthoDB" id="2977329at2759"/>
<evidence type="ECO:0000313" key="2">
    <source>
        <dbReference type="Proteomes" id="UP000565441"/>
    </source>
</evidence>
<gene>
    <name evidence="1" type="ORF">D9615_004921</name>
</gene>
<protein>
    <recommendedName>
        <fullName evidence="3">F-box domain-containing protein</fullName>
    </recommendedName>
</protein>
<dbReference type="AlphaFoldDB" id="A0A8H5HH28"/>
<sequence>MASSLSIPLDIVETIFDELADAKDRQSLLRCTMVSSAFLFLSRKHLFRYVKLGYVDNWRKHPHCAVIFRLISDKPETIALIRNIRIEGGHWMMNERTCVPLLYRIAKENSLHSLSFHMEDVITWPDLKFTLQETFRCMFLSTNLHTISFTGLITSNFPIELFATSPALKHLAYSQAYSNRGDFENSTAMQFPPSLKLENRRFLESLEICGRHSDRLITYLTHPLCPIKVSYLTDLVVDKWSMEALEVAGEVMKASRNSLESLVSQNRASGHAKQLDLPETIIGLNLPETIIGLKAMEHLQSLKFHLYPSDAQCQWVADIVSIRSLPRSIKKLLLVFDSDASGGYATLKDVENTFRVERSGRHRLDRVLSSICDGEAFPCLKAVEIQVYFGSDESEPLASQQKELHLRRYFPRLEKTGYLTGGLVSVT</sequence>
<proteinExistence type="predicted"/>
<accession>A0A8H5HH28</accession>
<organism evidence="1 2">
    <name type="scientific">Tricholomella constricta</name>
    <dbReference type="NCBI Taxonomy" id="117010"/>
    <lineage>
        <taxon>Eukaryota</taxon>
        <taxon>Fungi</taxon>
        <taxon>Dikarya</taxon>
        <taxon>Basidiomycota</taxon>
        <taxon>Agaricomycotina</taxon>
        <taxon>Agaricomycetes</taxon>
        <taxon>Agaricomycetidae</taxon>
        <taxon>Agaricales</taxon>
        <taxon>Tricholomatineae</taxon>
        <taxon>Lyophyllaceae</taxon>
        <taxon>Tricholomella</taxon>
    </lineage>
</organism>
<evidence type="ECO:0000313" key="1">
    <source>
        <dbReference type="EMBL" id="KAF5383036.1"/>
    </source>
</evidence>
<reference evidence="1 2" key="1">
    <citation type="journal article" date="2020" name="ISME J.">
        <title>Uncovering the hidden diversity of litter-decomposition mechanisms in mushroom-forming fungi.</title>
        <authorList>
            <person name="Floudas D."/>
            <person name="Bentzer J."/>
            <person name="Ahren D."/>
            <person name="Johansson T."/>
            <person name="Persson P."/>
            <person name="Tunlid A."/>
        </authorList>
    </citation>
    <scope>NUCLEOTIDE SEQUENCE [LARGE SCALE GENOMIC DNA]</scope>
    <source>
        <strain evidence="1 2">CBS 661.87</strain>
    </source>
</reference>
<comment type="caution">
    <text evidence="1">The sequence shown here is derived from an EMBL/GenBank/DDBJ whole genome shotgun (WGS) entry which is preliminary data.</text>
</comment>
<keyword evidence="2" id="KW-1185">Reference proteome</keyword>
<evidence type="ECO:0008006" key="3">
    <source>
        <dbReference type="Google" id="ProtNLM"/>
    </source>
</evidence>
<dbReference type="Proteomes" id="UP000565441">
    <property type="component" value="Unassembled WGS sequence"/>
</dbReference>
<dbReference type="EMBL" id="JAACJP010000007">
    <property type="protein sequence ID" value="KAF5383036.1"/>
    <property type="molecule type" value="Genomic_DNA"/>
</dbReference>